<sequence>MNRLFKYLEHHGCNTMRVALKETKGMGMGVYATQAIPAGQVVLKIPLELWYPMSAGCAWTRLNDEEPKLCEDLIEFAKVNSRTNKTRSLLVGSASLIVHLLRELANKEAIATPHLDMIPKTLHVPLFWSDDKLARLQASPIVNKVERRRKLVYELYSQVIGPNAGSAITPPNFAWGWSLILSRAISNMKDQMPFAVVPMLDFFNHASEGEKQSGFCTHWFDHEEKAFMVQTLQAVEADDQLFISYGDLGNSELLRLYGFCLDKNPWNRVRVVPEGVENLTIECNLNGSMSLDRLNNEIDTPTLNSDQIARHLEYALSKYGTTVEADVIELTQIREQKALFKPVQPEATPSTCEFQDIIDHEQALLARIGEKRSIAACLNAV</sequence>
<dbReference type="InterPro" id="IPR046341">
    <property type="entry name" value="SET_dom_sf"/>
</dbReference>
<accession>A0A7S2WSW2</accession>
<feature type="domain" description="SET" evidence="1">
    <location>
        <begin position="16"/>
        <end position="246"/>
    </location>
</feature>
<dbReference type="CDD" id="cd10527">
    <property type="entry name" value="SET_LSMT"/>
    <property type="match status" value="1"/>
</dbReference>
<evidence type="ECO:0000259" key="1">
    <source>
        <dbReference type="PROSITE" id="PS50280"/>
    </source>
</evidence>
<dbReference type="GO" id="GO:0016279">
    <property type="term" value="F:protein-lysine N-methyltransferase activity"/>
    <property type="evidence" value="ECO:0007669"/>
    <property type="project" value="TreeGrafter"/>
</dbReference>
<protein>
    <recommendedName>
        <fullName evidence="1">SET domain-containing protein</fullName>
    </recommendedName>
</protein>
<dbReference type="Gene3D" id="3.90.1410.10">
    <property type="entry name" value="set domain protein methyltransferase, domain 1"/>
    <property type="match status" value="1"/>
</dbReference>
<evidence type="ECO:0000313" key="2">
    <source>
        <dbReference type="EMBL" id="CAD9705855.1"/>
    </source>
</evidence>
<dbReference type="SUPFAM" id="SSF82199">
    <property type="entry name" value="SET domain"/>
    <property type="match status" value="1"/>
</dbReference>
<dbReference type="PANTHER" id="PTHR13271">
    <property type="entry name" value="UNCHARACTERIZED PUTATIVE METHYLTRANSFERASE"/>
    <property type="match status" value="1"/>
</dbReference>
<dbReference type="PANTHER" id="PTHR13271:SF137">
    <property type="entry name" value="SET DOMAIN-CONTAINING PROTEIN"/>
    <property type="match status" value="1"/>
</dbReference>
<dbReference type="EMBL" id="HBHK01026215">
    <property type="protein sequence ID" value="CAD9705855.1"/>
    <property type="molecule type" value="Transcribed_RNA"/>
</dbReference>
<dbReference type="InterPro" id="IPR050600">
    <property type="entry name" value="SETD3_SETD6_MTase"/>
</dbReference>
<reference evidence="2" key="1">
    <citation type="submission" date="2021-01" db="EMBL/GenBank/DDBJ databases">
        <authorList>
            <person name="Corre E."/>
            <person name="Pelletier E."/>
            <person name="Niang G."/>
            <person name="Scheremetjew M."/>
            <person name="Finn R."/>
            <person name="Kale V."/>
            <person name="Holt S."/>
            <person name="Cochrane G."/>
            <person name="Meng A."/>
            <person name="Brown T."/>
            <person name="Cohen L."/>
        </authorList>
    </citation>
    <scope>NUCLEOTIDE SEQUENCE</scope>
    <source>
        <strain evidence="2">NY070348D</strain>
    </source>
</reference>
<name>A0A7S2WSW2_9STRA</name>
<dbReference type="AlphaFoldDB" id="A0A7S2WSW2"/>
<dbReference type="PROSITE" id="PS50280">
    <property type="entry name" value="SET"/>
    <property type="match status" value="1"/>
</dbReference>
<proteinExistence type="predicted"/>
<dbReference type="Pfam" id="PF00856">
    <property type="entry name" value="SET"/>
    <property type="match status" value="1"/>
</dbReference>
<organism evidence="2">
    <name type="scientific">Mucochytrium quahogii</name>
    <dbReference type="NCBI Taxonomy" id="96639"/>
    <lineage>
        <taxon>Eukaryota</taxon>
        <taxon>Sar</taxon>
        <taxon>Stramenopiles</taxon>
        <taxon>Bigyra</taxon>
        <taxon>Labyrinthulomycetes</taxon>
        <taxon>Thraustochytrida</taxon>
        <taxon>Thraustochytriidae</taxon>
        <taxon>Mucochytrium</taxon>
    </lineage>
</organism>
<gene>
    <name evidence="2" type="ORF">QSP1433_LOCUS16460</name>
</gene>
<dbReference type="InterPro" id="IPR001214">
    <property type="entry name" value="SET_dom"/>
</dbReference>